<evidence type="ECO:0000256" key="3">
    <source>
        <dbReference type="ARBA" id="ARBA00022679"/>
    </source>
</evidence>
<dbReference type="GO" id="GO:0019288">
    <property type="term" value="P:isopentenyl diphosphate biosynthetic process, methylerythritol 4-phosphate pathway"/>
    <property type="evidence" value="ECO:0007669"/>
    <property type="project" value="TreeGrafter"/>
</dbReference>
<dbReference type="EMBL" id="LAZR01053902">
    <property type="protein sequence ID" value="KKK79714.1"/>
    <property type="molecule type" value="Genomic_DNA"/>
</dbReference>
<dbReference type="Pfam" id="PF13292">
    <property type="entry name" value="DXP_synthase_N"/>
    <property type="match status" value="1"/>
</dbReference>
<keyword evidence="3" id="KW-0808">Transferase</keyword>
<reference evidence="6" key="1">
    <citation type="journal article" date="2015" name="Nature">
        <title>Complex archaea that bridge the gap between prokaryotes and eukaryotes.</title>
        <authorList>
            <person name="Spang A."/>
            <person name="Saw J.H."/>
            <person name="Jorgensen S.L."/>
            <person name="Zaremba-Niedzwiedzka K."/>
            <person name="Martijn J."/>
            <person name="Lind A.E."/>
            <person name="van Eijk R."/>
            <person name="Schleper C."/>
            <person name="Guy L."/>
            <person name="Ettema T.J."/>
        </authorList>
    </citation>
    <scope>NUCLEOTIDE SEQUENCE</scope>
</reference>
<dbReference type="GO" id="GO:0016114">
    <property type="term" value="P:terpenoid biosynthetic process"/>
    <property type="evidence" value="ECO:0007669"/>
    <property type="project" value="InterPro"/>
</dbReference>
<dbReference type="Gene3D" id="3.40.50.970">
    <property type="match status" value="1"/>
</dbReference>
<evidence type="ECO:0000313" key="6">
    <source>
        <dbReference type="EMBL" id="KKK79714.1"/>
    </source>
</evidence>
<gene>
    <name evidence="6" type="ORF">LCGC14_2830750</name>
</gene>
<organism evidence="6">
    <name type="scientific">marine sediment metagenome</name>
    <dbReference type="NCBI Taxonomy" id="412755"/>
    <lineage>
        <taxon>unclassified sequences</taxon>
        <taxon>metagenomes</taxon>
        <taxon>ecological metagenomes</taxon>
    </lineage>
</organism>
<evidence type="ECO:0000256" key="1">
    <source>
        <dbReference type="ARBA" id="ARBA00001946"/>
    </source>
</evidence>
<dbReference type="AlphaFoldDB" id="A0A0F9AML7"/>
<evidence type="ECO:0000256" key="5">
    <source>
        <dbReference type="ARBA" id="ARBA00023052"/>
    </source>
</evidence>
<keyword evidence="5" id="KW-0786">Thiamine pyrophosphate</keyword>
<evidence type="ECO:0008006" key="7">
    <source>
        <dbReference type="Google" id="ProtNLM"/>
    </source>
</evidence>
<sequence length="165" mass="17979">MPKDLLYRIDDPADLRNLNPEELATLAQELRRFIINIVAVKEGHLGASLGVVELTIALHYVFNTPDDKLIWDVGHQAYGHKILTGRRDIFETNRQYGGLSGFPRRSESPYDTFGTGHSSTSISAALGMAITAQLEGNKNRHHIAVIGDASIASGMAFEALNHAGA</sequence>
<dbReference type="PANTHER" id="PTHR43322">
    <property type="entry name" value="1-D-DEOXYXYLULOSE 5-PHOSPHATE SYNTHASE-RELATED"/>
    <property type="match status" value="1"/>
</dbReference>
<keyword evidence="4" id="KW-0460">Magnesium</keyword>
<accession>A0A0F9AML7</accession>
<dbReference type="PANTHER" id="PTHR43322:SF5">
    <property type="entry name" value="1-DEOXY-D-XYLULOSE-5-PHOSPHATE SYNTHASE, CHLOROPLASTIC"/>
    <property type="match status" value="1"/>
</dbReference>
<dbReference type="CDD" id="cd02007">
    <property type="entry name" value="TPP_DXS"/>
    <property type="match status" value="1"/>
</dbReference>
<evidence type="ECO:0000256" key="4">
    <source>
        <dbReference type="ARBA" id="ARBA00022842"/>
    </source>
</evidence>
<evidence type="ECO:0000256" key="2">
    <source>
        <dbReference type="ARBA" id="ARBA00011738"/>
    </source>
</evidence>
<comment type="cofactor">
    <cofactor evidence="1">
        <name>Mg(2+)</name>
        <dbReference type="ChEBI" id="CHEBI:18420"/>
    </cofactor>
</comment>
<proteinExistence type="predicted"/>
<protein>
    <recommendedName>
        <fullName evidence="7">Transketolase signature 1 domain-containing protein</fullName>
    </recommendedName>
</protein>
<dbReference type="InterPro" id="IPR005477">
    <property type="entry name" value="Dxylulose-5-P_synthase"/>
</dbReference>
<dbReference type="GO" id="GO:0008661">
    <property type="term" value="F:1-deoxy-D-xylulose-5-phosphate synthase activity"/>
    <property type="evidence" value="ECO:0007669"/>
    <property type="project" value="InterPro"/>
</dbReference>
<feature type="non-terminal residue" evidence="6">
    <location>
        <position position="165"/>
    </location>
</feature>
<dbReference type="InterPro" id="IPR029061">
    <property type="entry name" value="THDP-binding"/>
</dbReference>
<comment type="subunit">
    <text evidence="2">Homodimer.</text>
</comment>
<dbReference type="GO" id="GO:0005829">
    <property type="term" value="C:cytosol"/>
    <property type="evidence" value="ECO:0007669"/>
    <property type="project" value="TreeGrafter"/>
</dbReference>
<comment type="caution">
    <text evidence="6">The sequence shown here is derived from an EMBL/GenBank/DDBJ whole genome shotgun (WGS) entry which is preliminary data.</text>
</comment>
<name>A0A0F9AML7_9ZZZZ</name>
<dbReference type="SUPFAM" id="SSF52518">
    <property type="entry name" value="Thiamin diphosphate-binding fold (THDP-binding)"/>
    <property type="match status" value="1"/>
</dbReference>